<dbReference type="OrthoDB" id="9780552at2"/>
<dbReference type="InterPro" id="IPR028053">
    <property type="entry name" value="Membr_insert_YidC_N"/>
</dbReference>
<evidence type="ECO:0000313" key="16">
    <source>
        <dbReference type="EMBL" id="ABF13879.1"/>
    </source>
</evidence>
<evidence type="ECO:0000256" key="2">
    <source>
        <dbReference type="ARBA" id="ARBA00010527"/>
    </source>
</evidence>
<dbReference type="NCBIfam" id="NF002351">
    <property type="entry name" value="PRK01318.1-1"/>
    <property type="match status" value="1"/>
</dbReference>
<gene>
    <name evidence="13" type="primary">yidC</name>
    <name evidence="16" type="ordered locus">BCI_0136</name>
</gene>
<dbReference type="InterPro" id="IPR019998">
    <property type="entry name" value="Membr_insert_YidC"/>
</dbReference>
<feature type="transmembrane region" description="Helical" evidence="13">
    <location>
        <begin position="416"/>
        <end position="437"/>
    </location>
</feature>
<comment type="similarity">
    <text evidence="2 13">Belongs to the OXA1/ALB3/YidC family. Type 1 subfamily.</text>
</comment>
<evidence type="ECO:0000256" key="8">
    <source>
        <dbReference type="ARBA" id="ARBA00022989"/>
    </source>
</evidence>
<dbReference type="GO" id="GO:0015031">
    <property type="term" value="P:protein transport"/>
    <property type="evidence" value="ECO:0007669"/>
    <property type="project" value="UniProtKB-KW"/>
</dbReference>
<dbReference type="HOGENOM" id="CLU_016535_3_0_6"/>
<keyword evidence="4 13" id="KW-0813">Transport</keyword>
<dbReference type="InterPro" id="IPR047196">
    <property type="entry name" value="YidC_ALB_C"/>
</dbReference>
<comment type="function">
    <text evidence="13">Required for the insertion and/or proper folding and/or complex formation of integral membrane proteins into the membrane. Involved in integration of membrane proteins that insert both dependently and independently of the Sec translocase complex, as well as at least some lipoproteins. Aids folding of multispanning membrane proteins.</text>
</comment>
<dbReference type="KEGG" id="bci:BCI_0136"/>
<organism evidence="16 17">
    <name type="scientific">Baumannia cicadellinicola subsp. Homalodisca coagulata</name>
    <dbReference type="NCBI Taxonomy" id="374463"/>
    <lineage>
        <taxon>Bacteria</taxon>
        <taxon>Pseudomonadati</taxon>
        <taxon>Pseudomonadota</taxon>
        <taxon>Gammaproteobacteria</taxon>
        <taxon>Candidatus Palibaumannia</taxon>
    </lineage>
</organism>
<evidence type="ECO:0000256" key="1">
    <source>
        <dbReference type="ARBA" id="ARBA00004429"/>
    </source>
</evidence>
<dbReference type="PRINTS" id="PR01900">
    <property type="entry name" value="YIDCPROTEIN"/>
</dbReference>
<dbReference type="PRINTS" id="PR00701">
    <property type="entry name" value="60KDINNERMP"/>
</dbReference>
<dbReference type="NCBIfam" id="TIGR03593">
    <property type="entry name" value="yidC_nterm"/>
    <property type="match status" value="1"/>
</dbReference>
<comment type="subcellular location">
    <subcellularLocation>
        <location evidence="1">Cell inner membrane</location>
        <topology evidence="1">Multi-pass membrane protein</topology>
    </subcellularLocation>
</comment>
<evidence type="ECO:0000256" key="10">
    <source>
        <dbReference type="ARBA" id="ARBA00023186"/>
    </source>
</evidence>
<keyword evidence="8 13" id="KW-1133">Transmembrane helix</keyword>
<feature type="transmembrane region" description="Helical" evidence="13">
    <location>
        <begin position="7"/>
        <end position="23"/>
    </location>
</feature>
<dbReference type="GO" id="GO:0051205">
    <property type="term" value="P:protein insertion into membrane"/>
    <property type="evidence" value="ECO:0007669"/>
    <property type="project" value="TreeGrafter"/>
</dbReference>
<feature type="transmembrane region" description="Helical" evidence="13">
    <location>
        <begin position="457"/>
        <end position="475"/>
    </location>
</feature>
<dbReference type="InterPro" id="IPR001708">
    <property type="entry name" value="YidC/ALB3/OXA1/COX18"/>
</dbReference>
<accession>Q1LTV9</accession>
<dbReference type="HAMAP" id="MF_01810">
    <property type="entry name" value="YidC_type1"/>
    <property type="match status" value="1"/>
</dbReference>
<proteinExistence type="inferred from homology"/>
<evidence type="ECO:0000256" key="4">
    <source>
        <dbReference type="ARBA" id="ARBA00022448"/>
    </source>
</evidence>
<keyword evidence="10 13" id="KW-0143">Chaperone</keyword>
<feature type="domain" description="Membrane insertase YidC N-terminal" evidence="15">
    <location>
        <begin position="58"/>
        <end position="336"/>
    </location>
</feature>
<dbReference type="InterPro" id="IPR028055">
    <property type="entry name" value="YidC/Oxa/ALB_C"/>
</dbReference>
<dbReference type="CDD" id="cd20070">
    <property type="entry name" value="5TM_YidC_Alb3"/>
    <property type="match status" value="1"/>
</dbReference>
<dbReference type="NCBIfam" id="NF002352">
    <property type="entry name" value="PRK01318.1-3"/>
    <property type="match status" value="1"/>
</dbReference>
<reference evidence="16 17" key="1">
    <citation type="journal article" date="2006" name="PLoS Biol.">
        <title>Metabolic complementarity and genomics of the dual bacterial symbiosis of sharpshooters.</title>
        <authorList>
            <person name="Wu D."/>
            <person name="Daugherty S.C."/>
            <person name="Van Aken S.E."/>
            <person name="Pai G.H."/>
            <person name="Watkins K.L."/>
            <person name="Khouri H."/>
            <person name="Tallon L.J."/>
            <person name="Zaborsky J.M."/>
            <person name="Dunbar H.E."/>
            <person name="Tran P.L."/>
            <person name="Moran N.A."/>
            <person name="Eisen J.A."/>
        </authorList>
    </citation>
    <scope>NUCLEOTIDE SEQUENCE [LARGE SCALE GENOMIC DNA]</scope>
    <source>
        <strain evidence="16">Hc</strain>
    </source>
</reference>
<dbReference type="PANTHER" id="PTHR12428">
    <property type="entry name" value="OXA1"/>
    <property type="match status" value="1"/>
</dbReference>
<evidence type="ECO:0000256" key="11">
    <source>
        <dbReference type="ARBA" id="ARBA00033245"/>
    </source>
</evidence>
<keyword evidence="5 13" id="KW-1003">Cell membrane</keyword>
<evidence type="ECO:0000256" key="7">
    <source>
        <dbReference type="ARBA" id="ARBA00022927"/>
    </source>
</evidence>
<sequence>MDSQRNLLVIALLFVSYIIWEIWQKEHFPQNNIQNTLIEIKDNLPQQNIPYYKKGKHIIVKTDVFLLTINTSGGDIEQAYLLTYPTKLGSSKPFSLLEKKPTFVYLAQSGIIGKHGIDQKERPLYKAKHKQYFLNNNENILYVPLTYTSTNGIVYTKTFVFKRGEFAINVNYNIQNNSNKPLEIKLFGQFKQSFNSSEFSDIYRNSFSLQTYRGAAYSTTKYKYKKYSFKDIQQTNLNVSSKKGWIAMLQQYFVTAWVPITQGYKNFYTTNLENGEVAIGFQSEEVNIAPHKQDNLNAILWLGPKIQDKMAEIDPYLDLAVDYGLLWFISKPLFKLLKFIYSIIGNWGFAIIIITFIVRGLMYPLTKAQYTSIAKMMILQPKLAVIRERFSDNPQRQNQELMALYKAEKINPLGGCLPLIIQMPIFLALYYMLSGSIELRHAPFALWIQDLSAQDPYYILPIIMGITMLIIQKISPTTITDPIQQKIMNFMPIIFTVFFLWFPSGLVLYYIVSNLFTIIQQELIYREFKKQVK</sequence>
<dbReference type="Pfam" id="PF14849">
    <property type="entry name" value="YidC_periplas"/>
    <property type="match status" value="1"/>
</dbReference>
<dbReference type="GO" id="GO:0032977">
    <property type="term" value="F:membrane insertase activity"/>
    <property type="evidence" value="ECO:0007669"/>
    <property type="project" value="InterPro"/>
</dbReference>
<keyword evidence="9 13" id="KW-0472">Membrane</keyword>
<dbReference type="CDD" id="cd19961">
    <property type="entry name" value="EcYidC-like_peri"/>
    <property type="match status" value="1"/>
</dbReference>
<evidence type="ECO:0000259" key="15">
    <source>
        <dbReference type="Pfam" id="PF14849"/>
    </source>
</evidence>
<dbReference type="EMBL" id="CP000238">
    <property type="protein sequence ID" value="ABF13879.1"/>
    <property type="molecule type" value="Genomic_DNA"/>
</dbReference>
<evidence type="ECO:0000256" key="3">
    <source>
        <dbReference type="ARBA" id="ARBA00015325"/>
    </source>
</evidence>
<dbReference type="STRING" id="374463.BCI_0136"/>
<evidence type="ECO:0000256" key="5">
    <source>
        <dbReference type="ARBA" id="ARBA00022475"/>
    </source>
</evidence>
<evidence type="ECO:0000256" key="13">
    <source>
        <dbReference type="HAMAP-Rule" id="MF_01810"/>
    </source>
</evidence>
<feature type="transmembrane region" description="Helical" evidence="13">
    <location>
        <begin position="339"/>
        <end position="358"/>
    </location>
</feature>
<feature type="domain" description="Membrane insertase YidC/Oxa/ALB C-terminal" evidence="14">
    <location>
        <begin position="347"/>
        <end position="526"/>
    </location>
</feature>
<dbReference type="AlphaFoldDB" id="Q1LTV9"/>
<keyword evidence="6 13" id="KW-0812">Transmembrane</keyword>
<dbReference type="Gene3D" id="2.70.98.90">
    <property type="match status" value="1"/>
</dbReference>
<evidence type="ECO:0000259" key="14">
    <source>
        <dbReference type="Pfam" id="PF02096"/>
    </source>
</evidence>
<evidence type="ECO:0000256" key="12">
    <source>
        <dbReference type="ARBA" id="ARBA00033342"/>
    </source>
</evidence>
<name>Q1LTV9_BAUCH</name>
<protein>
    <recommendedName>
        <fullName evidence="3 13">Membrane protein insertase YidC</fullName>
    </recommendedName>
    <alternativeName>
        <fullName evidence="12 13">Foldase YidC</fullName>
    </alternativeName>
    <alternativeName>
        <fullName evidence="11 13">Membrane integrase YidC</fullName>
    </alternativeName>
    <alternativeName>
        <fullName evidence="13">Membrane protein YidC</fullName>
    </alternativeName>
</protein>
<dbReference type="InterPro" id="IPR038221">
    <property type="entry name" value="YidC_periplasmic_sf"/>
</dbReference>
<keyword evidence="17" id="KW-1185">Reference proteome</keyword>
<keyword evidence="7 13" id="KW-0653">Protein transport</keyword>
<dbReference type="Proteomes" id="UP000002427">
    <property type="component" value="Chromosome"/>
</dbReference>
<feature type="transmembrane region" description="Helical" evidence="13">
    <location>
        <begin position="487"/>
        <end position="512"/>
    </location>
</feature>
<dbReference type="PANTHER" id="PTHR12428:SF65">
    <property type="entry name" value="CYTOCHROME C OXIDASE ASSEMBLY PROTEIN COX18, MITOCHONDRIAL"/>
    <property type="match status" value="1"/>
</dbReference>
<comment type="subunit">
    <text evidence="13">Interacts with the Sec translocase complex via SecD. Specifically interacts with transmembrane segments of nascent integral membrane proteins during membrane integration.</text>
</comment>
<dbReference type="RefSeq" id="WP_011520338.1">
    <property type="nucleotide sequence ID" value="NC_007984.1"/>
</dbReference>
<dbReference type="Pfam" id="PF02096">
    <property type="entry name" value="60KD_IMP"/>
    <property type="match status" value="1"/>
</dbReference>
<dbReference type="NCBIfam" id="TIGR03592">
    <property type="entry name" value="yidC_oxa1_cterm"/>
    <property type="match status" value="1"/>
</dbReference>
<evidence type="ECO:0000256" key="9">
    <source>
        <dbReference type="ARBA" id="ARBA00023136"/>
    </source>
</evidence>
<evidence type="ECO:0000313" key="17">
    <source>
        <dbReference type="Proteomes" id="UP000002427"/>
    </source>
</evidence>
<dbReference type="GO" id="GO:0005886">
    <property type="term" value="C:plasma membrane"/>
    <property type="evidence" value="ECO:0007669"/>
    <property type="project" value="UniProtKB-SubCell"/>
</dbReference>
<evidence type="ECO:0000256" key="6">
    <source>
        <dbReference type="ARBA" id="ARBA00022692"/>
    </source>
</evidence>